<keyword evidence="2" id="KW-1185">Reference proteome</keyword>
<evidence type="ECO:0000313" key="1">
    <source>
        <dbReference type="EMBL" id="KAK8768869.1"/>
    </source>
</evidence>
<gene>
    <name evidence="1" type="ORF">V5799_014666</name>
</gene>
<protein>
    <submittedName>
        <fullName evidence="1">Uncharacterized protein</fullName>
    </submittedName>
</protein>
<dbReference type="AlphaFoldDB" id="A0AAQ4E2C9"/>
<organism evidence="1 2">
    <name type="scientific">Amblyomma americanum</name>
    <name type="common">Lone star tick</name>
    <dbReference type="NCBI Taxonomy" id="6943"/>
    <lineage>
        <taxon>Eukaryota</taxon>
        <taxon>Metazoa</taxon>
        <taxon>Ecdysozoa</taxon>
        <taxon>Arthropoda</taxon>
        <taxon>Chelicerata</taxon>
        <taxon>Arachnida</taxon>
        <taxon>Acari</taxon>
        <taxon>Parasitiformes</taxon>
        <taxon>Ixodida</taxon>
        <taxon>Ixodoidea</taxon>
        <taxon>Ixodidae</taxon>
        <taxon>Amblyomminae</taxon>
        <taxon>Amblyomma</taxon>
    </lineage>
</organism>
<reference evidence="1 2" key="1">
    <citation type="journal article" date="2023" name="Arcadia Sci">
        <title>De novo assembly of a long-read Amblyomma americanum tick genome.</title>
        <authorList>
            <person name="Chou S."/>
            <person name="Poskanzer K.E."/>
            <person name="Rollins M."/>
            <person name="Thuy-Boun P.S."/>
        </authorList>
    </citation>
    <scope>NUCLEOTIDE SEQUENCE [LARGE SCALE GENOMIC DNA]</scope>
    <source>
        <strain evidence="1">F_SG_1</strain>
        <tissue evidence="1">Salivary glands</tissue>
    </source>
</reference>
<evidence type="ECO:0000313" key="2">
    <source>
        <dbReference type="Proteomes" id="UP001321473"/>
    </source>
</evidence>
<feature type="non-terminal residue" evidence="1">
    <location>
        <position position="1"/>
    </location>
</feature>
<accession>A0AAQ4E2C9</accession>
<dbReference type="Proteomes" id="UP001321473">
    <property type="component" value="Unassembled WGS sequence"/>
</dbReference>
<comment type="caution">
    <text evidence="1">The sequence shown here is derived from an EMBL/GenBank/DDBJ whole genome shotgun (WGS) entry which is preliminary data.</text>
</comment>
<proteinExistence type="predicted"/>
<dbReference type="EMBL" id="JARKHS020023351">
    <property type="protein sequence ID" value="KAK8768869.1"/>
    <property type="molecule type" value="Genomic_DNA"/>
</dbReference>
<sequence length="72" mass="8152">LVISRGRVHVEGQRQQRGALRGGTWRQWWWQRWCGPRGEGARQLGSGVHGSVELPASQPPHCALCLLFRPLQ</sequence>
<feature type="non-terminal residue" evidence="1">
    <location>
        <position position="72"/>
    </location>
</feature>
<name>A0AAQ4E2C9_AMBAM</name>